<feature type="transmembrane region" description="Helical" evidence="10">
    <location>
        <begin position="66"/>
        <end position="86"/>
    </location>
</feature>
<evidence type="ECO:0000313" key="11">
    <source>
        <dbReference type="EMBL" id="CAG9772895.1"/>
    </source>
</evidence>
<dbReference type="PROSITE" id="PS01188">
    <property type="entry name" value="ELO"/>
    <property type="match status" value="1"/>
</dbReference>
<dbReference type="GO" id="GO:0042761">
    <property type="term" value="P:very long-chain fatty acid biosynthetic process"/>
    <property type="evidence" value="ECO:0007669"/>
    <property type="project" value="TreeGrafter"/>
</dbReference>
<keyword evidence="12" id="KW-1185">Reference proteome</keyword>
<keyword evidence="9 10" id="KW-0275">Fatty acid biosynthesis</keyword>
<reference evidence="11" key="1">
    <citation type="submission" date="2022-01" db="EMBL/GenBank/DDBJ databases">
        <authorList>
            <person name="King R."/>
        </authorList>
    </citation>
    <scope>NUCLEOTIDE SEQUENCE</scope>
</reference>
<evidence type="ECO:0000256" key="3">
    <source>
        <dbReference type="ARBA" id="ARBA00022679"/>
    </source>
</evidence>
<comment type="subcellular location">
    <subcellularLocation>
        <location evidence="1">Membrane</location>
        <topology evidence="1">Multi-pass membrane protein</topology>
    </subcellularLocation>
</comment>
<evidence type="ECO:0000313" key="12">
    <source>
        <dbReference type="Proteomes" id="UP001152799"/>
    </source>
</evidence>
<keyword evidence="4 10" id="KW-0812">Transmembrane</keyword>
<dbReference type="PANTHER" id="PTHR11157:SF22">
    <property type="entry name" value="ELONGATION OF VERY LONG CHAIN FATTY ACIDS PROTEIN"/>
    <property type="match status" value="1"/>
</dbReference>
<keyword evidence="3 10" id="KW-0808">Transferase</keyword>
<dbReference type="Pfam" id="PF01151">
    <property type="entry name" value="ELO"/>
    <property type="match status" value="1"/>
</dbReference>
<evidence type="ECO:0000256" key="10">
    <source>
        <dbReference type="RuleBase" id="RU361115"/>
    </source>
</evidence>
<evidence type="ECO:0000256" key="2">
    <source>
        <dbReference type="ARBA" id="ARBA00022516"/>
    </source>
</evidence>
<evidence type="ECO:0000256" key="5">
    <source>
        <dbReference type="ARBA" id="ARBA00022832"/>
    </source>
</evidence>
<organism evidence="11 12">
    <name type="scientific">Ceutorhynchus assimilis</name>
    <name type="common">cabbage seed weevil</name>
    <dbReference type="NCBI Taxonomy" id="467358"/>
    <lineage>
        <taxon>Eukaryota</taxon>
        <taxon>Metazoa</taxon>
        <taxon>Ecdysozoa</taxon>
        <taxon>Arthropoda</taxon>
        <taxon>Hexapoda</taxon>
        <taxon>Insecta</taxon>
        <taxon>Pterygota</taxon>
        <taxon>Neoptera</taxon>
        <taxon>Endopterygota</taxon>
        <taxon>Coleoptera</taxon>
        <taxon>Polyphaga</taxon>
        <taxon>Cucujiformia</taxon>
        <taxon>Curculionidae</taxon>
        <taxon>Ceutorhynchinae</taxon>
        <taxon>Ceutorhynchus</taxon>
    </lineage>
</organism>
<name>A0A9N9QNB7_9CUCU</name>
<dbReference type="GO" id="GO:0034625">
    <property type="term" value="P:fatty acid elongation, monounsaturated fatty acid"/>
    <property type="evidence" value="ECO:0007669"/>
    <property type="project" value="TreeGrafter"/>
</dbReference>
<sequence>MDLFAENIKGFVLEEQAFWMNVSQFPNMTIQDLPFLARLMAERYVDGFFKISDPRTSNWPLMNNPIPTILMVLTYLYVIMFLGPRLMANRKPFKLREVLVVYNGFQVLLSSYMMYEHLASGWFWDYSYKCQPVDYSNSEKAMRMARLCWIYYISKLTEFADTVFFVMRKKDSQVTFLHVYHHSLTPMETWILTRFIAGGHGTLQNLINNFVHIFLYFYYMVAAMGPEYQKYIWWKKHLTTVQLVQFMIVFAHSAQLLFNDCGYPQFMGLLLMLHSLIFFVLFANFYYQTFTAKKNKKAPQKEIKVE</sequence>
<keyword evidence="8 10" id="KW-0472">Membrane</keyword>
<evidence type="ECO:0000256" key="1">
    <source>
        <dbReference type="ARBA" id="ARBA00004141"/>
    </source>
</evidence>
<evidence type="ECO:0000256" key="7">
    <source>
        <dbReference type="ARBA" id="ARBA00023098"/>
    </source>
</evidence>
<comment type="caution">
    <text evidence="10">Lacks conserved residue(s) required for the propagation of feature annotation.</text>
</comment>
<gene>
    <name evidence="11" type="ORF">CEUTPL_LOCUS13297</name>
</gene>
<dbReference type="OrthoDB" id="434092at2759"/>
<evidence type="ECO:0000256" key="8">
    <source>
        <dbReference type="ARBA" id="ARBA00023136"/>
    </source>
</evidence>
<dbReference type="EMBL" id="OU892284">
    <property type="protein sequence ID" value="CAG9772895.1"/>
    <property type="molecule type" value="Genomic_DNA"/>
</dbReference>
<dbReference type="PANTHER" id="PTHR11157">
    <property type="entry name" value="FATTY ACID ACYL TRANSFERASE-RELATED"/>
    <property type="match status" value="1"/>
</dbReference>
<keyword evidence="7 10" id="KW-0443">Lipid metabolism</keyword>
<dbReference type="Proteomes" id="UP001152799">
    <property type="component" value="Chromosome 8"/>
</dbReference>
<accession>A0A9N9QNB7</accession>
<dbReference type="EC" id="2.3.1.199" evidence="10"/>
<comment type="similarity">
    <text evidence="10">Belongs to the ELO family.</text>
</comment>
<dbReference type="InterPro" id="IPR002076">
    <property type="entry name" value="ELO_fam"/>
</dbReference>
<dbReference type="GO" id="GO:0005789">
    <property type="term" value="C:endoplasmic reticulum membrane"/>
    <property type="evidence" value="ECO:0007669"/>
    <property type="project" value="TreeGrafter"/>
</dbReference>
<dbReference type="InterPro" id="IPR030457">
    <property type="entry name" value="ELO_CS"/>
</dbReference>
<dbReference type="AlphaFoldDB" id="A0A9N9QNB7"/>
<comment type="catalytic activity">
    <reaction evidence="10">
        <text>a very-long-chain acyl-CoA + malonyl-CoA + H(+) = a very-long-chain 3-oxoacyl-CoA + CO2 + CoA</text>
        <dbReference type="Rhea" id="RHEA:32727"/>
        <dbReference type="ChEBI" id="CHEBI:15378"/>
        <dbReference type="ChEBI" id="CHEBI:16526"/>
        <dbReference type="ChEBI" id="CHEBI:57287"/>
        <dbReference type="ChEBI" id="CHEBI:57384"/>
        <dbReference type="ChEBI" id="CHEBI:90725"/>
        <dbReference type="ChEBI" id="CHEBI:90736"/>
        <dbReference type="EC" id="2.3.1.199"/>
    </reaction>
</comment>
<protein>
    <recommendedName>
        <fullName evidence="10">Elongation of very long chain fatty acids protein</fullName>
        <ecNumber evidence="10">2.3.1.199</ecNumber>
    </recommendedName>
    <alternativeName>
        <fullName evidence="10">Very-long-chain 3-oxoacyl-CoA synthase</fullName>
    </alternativeName>
</protein>
<feature type="transmembrane region" description="Helical" evidence="10">
    <location>
        <begin position="206"/>
        <end position="225"/>
    </location>
</feature>
<keyword evidence="6 10" id="KW-1133">Transmembrane helix</keyword>
<keyword evidence="5 10" id="KW-0276">Fatty acid metabolism</keyword>
<proteinExistence type="inferred from homology"/>
<dbReference type="GO" id="GO:0030148">
    <property type="term" value="P:sphingolipid biosynthetic process"/>
    <property type="evidence" value="ECO:0007669"/>
    <property type="project" value="TreeGrafter"/>
</dbReference>
<evidence type="ECO:0000256" key="9">
    <source>
        <dbReference type="ARBA" id="ARBA00023160"/>
    </source>
</evidence>
<evidence type="ECO:0000256" key="4">
    <source>
        <dbReference type="ARBA" id="ARBA00022692"/>
    </source>
</evidence>
<dbReference type="GO" id="GO:0009922">
    <property type="term" value="F:fatty acid elongase activity"/>
    <property type="evidence" value="ECO:0007669"/>
    <property type="project" value="UniProtKB-EC"/>
</dbReference>
<dbReference type="GO" id="GO:0034626">
    <property type="term" value="P:fatty acid elongation, polyunsaturated fatty acid"/>
    <property type="evidence" value="ECO:0007669"/>
    <property type="project" value="TreeGrafter"/>
</dbReference>
<evidence type="ECO:0000256" key="6">
    <source>
        <dbReference type="ARBA" id="ARBA00022989"/>
    </source>
</evidence>
<dbReference type="GO" id="GO:0019367">
    <property type="term" value="P:fatty acid elongation, saturated fatty acid"/>
    <property type="evidence" value="ECO:0007669"/>
    <property type="project" value="TreeGrafter"/>
</dbReference>
<keyword evidence="2 10" id="KW-0444">Lipid biosynthesis</keyword>
<feature type="transmembrane region" description="Helical" evidence="10">
    <location>
        <begin position="266"/>
        <end position="287"/>
    </location>
</feature>